<evidence type="ECO:0000313" key="2">
    <source>
        <dbReference type="Proteomes" id="UP001304298"/>
    </source>
</evidence>
<accession>A0ABU5RD38</accession>
<name>A0ABU5RD38_9PSEU</name>
<dbReference type="RefSeq" id="WP_323331898.1">
    <property type="nucleotide sequence ID" value="NZ_JAYFSI010000008.1"/>
</dbReference>
<reference evidence="1 2" key="1">
    <citation type="submission" date="2023-12" db="EMBL/GenBank/DDBJ databases">
        <title>Amycolatopsis sp. V23-08.</title>
        <authorList>
            <person name="Somphong A."/>
        </authorList>
    </citation>
    <scope>NUCLEOTIDE SEQUENCE [LARGE SCALE GENOMIC DNA]</scope>
    <source>
        <strain evidence="1 2">V23-08</strain>
    </source>
</reference>
<proteinExistence type="predicted"/>
<keyword evidence="2" id="KW-1185">Reference proteome</keyword>
<evidence type="ECO:0008006" key="3">
    <source>
        <dbReference type="Google" id="ProtNLM"/>
    </source>
</evidence>
<comment type="caution">
    <text evidence="1">The sequence shown here is derived from an EMBL/GenBank/DDBJ whole genome shotgun (WGS) entry which is preliminary data.</text>
</comment>
<sequence>MAETADLVVQVPGEATQQAVKPLTINLAVAFADTRAVQIDVTEAGVGEVADTLHRVGGEALVREFSHALGDRTRDAPYAEAVRATEALGILERHTTSLRAESITYLEALDVAARQLFEYDLTVAAVESRPEKFGFDVDQDGNTSVAAEGPDHDNYRRLRSVVAELDVLRRNVKLWNFIIPPDASTARRQFEEYALGPYTEGLKAAAELYPALAPNAPKLLKKLAGESSTDIERWEADPGNETRLDEVIRTTLLQAFKDLRESQPKYRDKIVSGADRALAAARSAVTRYWDDSPAEVLGQLHPLWKHRFLVQSALEQQGYRPGDHGYAVGIDSLYAAMAAQERSRAEAADIDRMLGWASIGFGVLTLIPVIGEFALAAMVAITAVQTLEEAQKYASETIARQALGQQAARYDVPEPDAIGLLCNVLSLTADIALPVVGKLLGKTVLRPTTRVIAATRVKTVLTAGQHATNVAGLVVSANAALVERELRRLQLLTVETGRK</sequence>
<organism evidence="1 2">
    <name type="scientific">Amycolatopsis heterodermiae</name>
    <dbReference type="NCBI Taxonomy" id="3110235"/>
    <lineage>
        <taxon>Bacteria</taxon>
        <taxon>Bacillati</taxon>
        <taxon>Actinomycetota</taxon>
        <taxon>Actinomycetes</taxon>
        <taxon>Pseudonocardiales</taxon>
        <taxon>Pseudonocardiaceae</taxon>
        <taxon>Amycolatopsis</taxon>
    </lineage>
</organism>
<dbReference type="EMBL" id="JAYFSI010000008">
    <property type="protein sequence ID" value="MEA5364157.1"/>
    <property type="molecule type" value="Genomic_DNA"/>
</dbReference>
<dbReference type="Proteomes" id="UP001304298">
    <property type="component" value="Unassembled WGS sequence"/>
</dbReference>
<evidence type="ECO:0000313" key="1">
    <source>
        <dbReference type="EMBL" id="MEA5364157.1"/>
    </source>
</evidence>
<gene>
    <name evidence="1" type="ORF">VA596_31805</name>
</gene>
<protein>
    <recommendedName>
        <fullName evidence="3">Pre-toxin TG domain-containing protein</fullName>
    </recommendedName>
</protein>